<evidence type="ECO:0000313" key="3">
    <source>
        <dbReference type="EMBL" id="MCA9758213.1"/>
    </source>
</evidence>
<dbReference type="PROSITE" id="PS50035">
    <property type="entry name" value="PLD"/>
    <property type="match status" value="1"/>
</dbReference>
<dbReference type="PANTHER" id="PTHR10185:SF17">
    <property type="entry name" value="GM01519P-RELATED"/>
    <property type="match status" value="1"/>
</dbReference>
<reference evidence="3" key="2">
    <citation type="journal article" date="2021" name="Microbiome">
        <title>Successional dynamics and alternative stable states in a saline activated sludge microbial community over 9 years.</title>
        <authorList>
            <person name="Wang Y."/>
            <person name="Ye J."/>
            <person name="Ju F."/>
            <person name="Liu L."/>
            <person name="Boyd J.A."/>
            <person name="Deng Y."/>
            <person name="Parks D.H."/>
            <person name="Jiang X."/>
            <person name="Yin X."/>
            <person name="Woodcroft B.J."/>
            <person name="Tyson G.W."/>
            <person name="Hugenholtz P."/>
            <person name="Polz M.F."/>
            <person name="Zhang T."/>
        </authorList>
    </citation>
    <scope>NUCLEOTIDE SEQUENCE</scope>
    <source>
        <strain evidence="3">HKST-UBA02</strain>
    </source>
</reference>
<feature type="region of interest" description="Disordered" evidence="1">
    <location>
        <begin position="54"/>
        <end position="80"/>
    </location>
</feature>
<dbReference type="GO" id="GO:0003824">
    <property type="term" value="F:catalytic activity"/>
    <property type="evidence" value="ECO:0007669"/>
    <property type="project" value="InterPro"/>
</dbReference>
<sequence>MISDGDQLFVGSQNFDWRALEHIHELGVLIRDAQVTGAVTRMFEMDWLAAGNAEAEAGSTHEGRPADAEPRAGYGSSPDTAPAQFSSWNVALSADDTAVVQLSASPPSRQAGLANDLETLVGLIDGAEREVVAQMLSYSVSARGLEETALDDALRRAAARGVHVSLLVSDWQADSASRIETVKSLAAVPGIEVGMSVVPEYSGGYISFARVEHCKFLVADGATTWVGTSNWGPDYFESSRNVGVTIHSSEIAETVRQTFGRSWSAPHTVHVHPDSTYTPRIHREEAPAGHRMYEGR</sequence>
<organism evidence="3 4">
    <name type="scientific">Eiseniibacteriota bacterium</name>
    <dbReference type="NCBI Taxonomy" id="2212470"/>
    <lineage>
        <taxon>Bacteria</taxon>
        <taxon>Candidatus Eiseniibacteriota</taxon>
    </lineage>
</organism>
<dbReference type="Proteomes" id="UP000739538">
    <property type="component" value="Unassembled WGS sequence"/>
</dbReference>
<dbReference type="SUPFAM" id="SSF56024">
    <property type="entry name" value="Phospholipase D/nuclease"/>
    <property type="match status" value="2"/>
</dbReference>
<proteinExistence type="predicted"/>
<dbReference type="Pfam" id="PF13091">
    <property type="entry name" value="PLDc_2"/>
    <property type="match status" value="2"/>
</dbReference>
<dbReference type="PANTHER" id="PTHR10185">
    <property type="entry name" value="PHOSPHOLIPASE D - RELATED"/>
    <property type="match status" value="1"/>
</dbReference>
<dbReference type="InterPro" id="IPR001736">
    <property type="entry name" value="PLipase_D/transphosphatidylase"/>
</dbReference>
<name>A0A956SHA0_UNCEI</name>
<feature type="compositionally biased region" description="Basic and acidic residues" evidence="1">
    <location>
        <begin position="59"/>
        <end position="70"/>
    </location>
</feature>
<reference evidence="3" key="1">
    <citation type="submission" date="2020-04" db="EMBL/GenBank/DDBJ databases">
        <authorList>
            <person name="Zhang T."/>
        </authorList>
    </citation>
    <scope>NUCLEOTIDE SEQUENCE</scope>
    <source>
        <strain evidence="3">HKST-UBA02</strain>
    </source>
</reference>
<feature type="domain" description="PLD phosphodiesterase" evidence="2">
    <location>
        <begin position="208"/>
        <end position="235"/>
    </location>
</feature>
<evidence type="ECO:0000313" key="4">
    <source>
        <dbReference type="Proteomes" id="UP000739538"/>
    </source>
</evidence>
<dbReference type="InterPro" id="IPR025202">
    <property type="entry name" value="PLD-like_dom"/>
</dbReference>
<dbReference type="GO" id="GO:0006793">
    <property type="term" value="P:phosphorus metabolic process"/>
    <property type="evidence" value="ECO:0007669"/>
    <property type="project" value="UniProtKB-ARBA"/>
</dbReference>
<dbReference type="InterPro" id="IPR050874">
    <property type="entry name" value="Diverse_PLD-related"/>
</dbReference>
<gene>
    <name evidence="3" type="ORF">KDA27_20630</name>
</gene>
<protein>
    <recommendedName>
        <fullName evidence="2">PLD phosphodiesterase domain-containing protein</fullName>
    </recommendedName>
</protein>
<dbReference type="Gene3D" id="3.30.870.10">
    <property type="entry name" value="Endonuclease Chain A"/>
    <property type="match status" value="2"/>
</dbReference>
<dbReference type="AlphaFoldDB" id="A0A956SHA0"/>
<comment type="caution">
    <text evidence="3">The sequence shown here is derived from an EMBL/GenBank/DDBJ whole genome shotgun (WGS) entry which is preliminary data.</text>
</comment>
<evidence type="ECO:0000256" key="1">
    <source>
        <dbReference type="SAM" id="MobiDB-lite"/>
    </source>
</evidence>
<accession>A0A956SHA0</accession>
<dbReference type="EMBL" id="JAGQHS010000151">
    <property type="protein sequence ID" value="MCA9758213.1"/>
    <property type="molecule type" value="Genomic_DNA"/>
</dbReference>
<evidence type="ECO:0000259" key="2">
    <source>
        <dbReference type="PROSITE" id="PS50035"/>
    </source>
</evidence>